<gene>
    <name evidence="2" type="ORF">VF724_20265</name>
</gene>
<dbReference type="PROSITE" id="PS51819">
    <property type="entry name" value="VOC"/>
    <property type="match status" value="2"/>
</dbReference>
<dbReference type="Proteomes" id="UP001310386">
    <property type="component" value="Unassembled WGS sequence"/>
</dbReference>
<protein>
    <submittedName>
        <fullName evidence="2">VOC family protein</fullName>
    </submittedName>
</protein>
<dbReference type="InterPro" id="IPR004360">
    <property type="entry name" value="Glyas_Fos-R_dOase_dom"/>
</dbReference>
<keyword evidence="3" id="KW-1185">Reference proteome</keyword>
<evidence type="ECO:0000259" key="1">
    <source>
        <dbReference type="PROSITE" id="PS51819"/>
    </source>
</evidence>
<evidence type="ECO:0000313" key="3">
    <source>
        <dbReference type="Proteomes" id="UP001310386"/>
    </source>
</evidence>
<accession>A0ABU5ZQ50</accession>
<proteinExistence type="predicted"/>
<dbReference type="InterPro" id="IPR050383">
    <property type="entry name" value="GlyoxalaseI/FosfomycinResist"/>
</dbReference>
<comment type="caution">
    <text evidence="2">The sequence shown here is derived from an EMBL/GenBank/DDBJ whole genome shotgun (WGS) entry which is preliminary data.</text>
</comment>
<dbReference type="PANTHER" id="PTHR21366">
    <property type="entry name" value="GLYOXALASE FAMILY PROTEIN"/>
    <property type="match status" value="1"/>
</dbReference>
<organism evidence="2 3">
    <name type="scientific">Ferviditalea candida</name>
    <dbReference type="NCBI Taxonomy" id="3108399"/>
    <lineage>
        <taxon>Bacteria</taxon>
        <taxon>Bacillati</taxon>
        <taxon>Bacillota</taxon>
        <taxon>Bacilli</taxon>
        <taxon>Bacillales</taxon>
        <taxon>Paenibacillaceae</taxon>
        <taxon>Ferviditalea</taxon>
    </lineage>
</organism>
<dbReference type="Gene3D" id="3.10.180.10">
    <property type="entry name" value="2,3-Dihydroxybiphenyl 1,2-Dioxygenase, domain 1"/>
    <property type="match status" value="2"/>
</dbReference>
<dbReference type="RefSeq" id="WP_371756076.1">
    <property type="nucleotide sequence ID" value="NZ_JAYJLD010000061.1"/>
</dbReference>
<dbReference type="InterPro" id="IPR029068">
    <property type="entry name" value="Glyas_Bleomycin-R_OHBP_Dase"/>
</dbReference>
<dbReference type="Pfam" id="PF00903">
    <property type="entry name" value="Glyoxalase"/>
    <property type="match status" value="2"/>
</dbReference>
<dbReference type="EMBL" id="JAYJLD010000061">
    <property type="protein sequence ID" value="MEB3103951.1"/>
    <property type="molecule type" value="Genomic_DNA"/>
</dbReference>
<reference evidence="2" key="1">
    <citation type="submission" date="2023-12" db="EMBL/GenBank/DDBJ databases">
        <title>Fervidustalea candida gen. nov., sp. nov., a novel member of the family Paenibacillaceae isolated from a geothermal area.</title>
        <authorList>
            <person name="Li W.-J."/>
            <person name="Jiao J.-Y."/>
            <person name="Chen Y."/>
        </authorList>
    </citation>
    <scope>NUCLEOTIDE SEQUENCE</scope>
    <source>
        <strain evidence="2">SYSU GA230002</strain>
    </source>
</reference>
<feature type="domain" description="VOC" evidence="1">
    <location>
        <begin position="6"/>
        <end position="118"/>
    </location>
</feature>
<feature type="domain" description="VOC" evidence="1">
    <location>
        <begin position="135"/>
        <end position="248"/>
    </location>
</feature>
<dbReference type="SUPFAM" id="SSF54593">
    <property type="entry name" value="Glyoxalase/Bleomycin resistance protein/Dihydroxybiphenyl dioxygenase"/>
    <property type="match status" value="1"/>
</dbReference>
<dbReference type="InterPro" id="IPR037523">
    <property type="entry name" value="VOC_core"/>
</dbReference>
<evidence type="ECO:0000313" key="2">
    <source>
        <dbReference type="EMBL" id="MEB3103951.1"/>
    </source>
</evidence>
<name>A0ABU5ZQ50_9BACL</name>
<sequence length="293" mass="33403">MFHVFRLGYVEFNTRNIEALKNYYNEVMGFTLVEEGPDGSAYFSSSTDHHNIVLNPSSVSAIARFGFQYKSDAGAKEIVKELAKLEIKAELKTDTKPGVSEVVEFTDPDGYQVQLFSEMSLASPGFKHSGIIPNKIGHLSLRVDSAKRSVEFYGKLGFTNTDWIEEFFGFTTCNTDHHVLNFFTSPQKGGMHHLAFELRNYGHLTHSMDYLGKNKIPIIWGPSRHGAGHNIATYHYDPDENMIELFTDADKYVKELDCFEPRPWHRDNPQKPKVWKTDDCISQWGTCFEKALV</sequence>